<dbReference type="CDD" id="cd06530">
    <property type="entry name" value="S26_SPase_I"/>
    <property type="match status" value="1"/>
</dbReference>
<comment type="catalytic activity">
    <reaction evidence="1">
        <text>Cleavage of hydrophobic, N-terminal signal or leader sequences from secreted and periplasmic proteins.</text>
        <dbReference type="EC" id="3.4.21.89"/>
    </reaction>
</comment>
<dbReference type="EC" id="3.4.21.89" evidence="4"/>
<comment type="similarity">
    <text evidence="3">Belongs to the peptidase S26 family.</text>
</comment>
<comment type="caution">
    <text evidence="8">The sequence shown here is derived from an EMBL/GenBank/DDBJ whole genome shotgun (WGS) entry which is preliminary data.</text>
</comment>
<evidence type="ECO:0000256" key="4">
    <source>
        <dbReference type="ARBA" id="ARBA00013208"/>
    </source>
</evidence>
<dbReference type="EMBL" id="JBEQNB010000005">
    <property type="protein sequence ID" value="MES0834284.1"/>
    <property type="molecule type" value="Genomic_DNA"/>
</dbReference>
<name>A0ABV1ZVA9_9ACTN</name>
<sequence>MLTAIGAAVALALPAAALGALLWVRARVFVAVVSGESMLPTLRHGDRMLSARTHRGTVIAPRQLVVLSDPQTPVIRDERNRRRPNYLVKRVAAVAGDPLPRGVAGDEGGGTVPEGFVVVLGDNRDSSLDSRGFGPVPVSRVVGTVLRRLEG</sequence>
<reference evidence="8 9" key="1">
    <citation type="submission" date="2024-06" db="EMBL/GenBank/DDBJ databases">
        <authorList>
            <person name="Bataeva Y.V."/>
            <person name="Grigorian L.N."/>
            <person name="Solomentsev V.I."/>
        </authorList>
    </citation>
    <scope>NUCLEOTIDE SEQUENCE [LARGE SCALE GENOMIC DNA]</scope>
    <source>
        <strain evidence="9">SCPM-O-B-12605 (RCAM04882)</strain>
    </source>
</reference>
<evidence type="ECO:0000313" key="8">
    <source>
        <dbReference type="EMBL" id="MES0834284.1"/>
    </source>
</evidence>
<organism evidence="8 9">
    <name type="scientific">Nocardiopsis tropica</name>
    <dbReference type="NCBI Taxonomy" id="109330"/>
    <lineage>
        <taxon>Bacteria</taxon>
        <taxon>Bacillati</taxon>
        <taxon>Actinomycetota</taxon>
        <taxon>Actinomycetes</taxon>
        <taxon>Streptosporangiales</taxon>
        <taxon>Nocardiopsidaceae</taxon>
        <taxon>Nocardiopsis</taxon>
    </lineage>
</organism>
<protein>
    <recommendedName>
        <fullName evidence="4">signal peptidase I</fullName>
        <ecNumber evidence="4">3.4.21.89</ecNumber>
    </recommendedName>
</protein>
<keyword evidence="6" id="KW-0378">Hydrolase</keyword>
<dbReference type="InterPro" id="IPR019756">
    <property type="entry name" value="Pept_S26A_signal_pept_1_Ser-AS"/>
</dbReference>
<dbReference type="InterPro" id="IPR000223">
    <property type="entry name" value="Pept_S26A_signal_pept_1"/>
</dbReference>
<dbReference type="PRINTS" id="PR00727">
    <property type="entry name" value="LEADERPTASE"/>
</dbReference>
<evidence type="ECO:0000313" key="9">
    <source>
        <dbReference type="Proteomes" id="UP001432401"/>
    </source>
</evidence>
<evidence type="ECO:0000259" key="7">
    <source>
        <dbReference type="Pfam" id="PF10502"/>
    </source>
</evidence>
<gene>
    <name evidence="8" type="ORF">ABUK86_10865</name>
</gene>
<keyword evidence="5" id="KW-0645">Protease</keyword>
<dbReference type="PANTHER" id="PTHR43390">
    <property type="entry name" value="SIGNAL PEPTIDASE I"/>
    <property type="match status" value="1"/>
</dbReference>
<feature type="domain" description="Peptidase S26" evidence="7">
    <location>
        <begin position="107"/>
        <end position="145"/>
    </location>
</feature>
<comment type="subcellular location">
    <subcellularLocation>
        <location evidence="2">Cell membrane</location>
        <topology evidence="2">Single-pass type II membrane protein</topology>
    </subcellularLocation>
</comment>
<dbReference type="PROSITE" id="PS00501">
    <property type="entry name" value="SPASE_I_1"/>
    <property type="match status" value="1"/>
</dbReference>
<evidence type="ECO:0000256" key="3">
    <source>
        <dbReference type="ARBA" id="ARBA00009370"/>
    </source>
</evidence>
<keyword evidence="9" id="KW-1185">Reference proteome</keyword>
<evidence type="ECO:0000256" key="5">
    <source>
        <dbReference type="ARBA" id="ARBA00022670"/>
    </source>
</evidence>
<dbReference type="PROSITE" id="PS00761">
    <property type="entry name" value="SPASE_I_3"/>
    <property type="match status" value="1"/>
</dbReference>
<dbReference type="SUPFAM" id="SSF51306">
    <property type="entry name" value="LexA/Signal peptidase"/>
    <property type="match status" value="1"/>
</dbReference>
<dbReference type="Pfam" id="PF10502">
    <property type="entry name" value="Peptidase_S26"/>
    <property type="match status" value="2"/>
</dbReference>
<dbReference type="PANTHER" id="PTHR43390:SF1">
    <property type="entry name" value="CHLOROPLAST PROCESSING PEPTIDASE"/>
    <property type="match status" value="1"/>
</dbReference>
<dbReference type="InterPro" id="IPR019533">
    <property type="entry name" value="Peptidase_S26"/>
</dbReference>
<dbReference type="InterPro" id="IPR019758">
    <property type="entry name" value="Pept_S26A_signal_pept_1_CS"/>
</dbReference>
<dbReference type="Proteomes" id="UP001432401">
    <property type="component" value="Unassembled WGS sequence"/>
</dbReference>
<evidence type="ECO:0000256" key="1">
    <source>
        <dbReference type="ARBA" id="ARBA00000677"/>
    </source>
</evidence>
<accession>A0ABV1ZVA9</accession>
<dbReference type="RefSeq" id="WP_267948773.1">
    <property type="nucleotide sequence ID" value="NZ_JBEQNA010000004.1"/>
</dbReference>
<evidence type="ECO:0000256" key="2">
    <source>
        <dbReference type="ARBA" id="ARBA00004401"/>
    </source>
</evidence>
<evidence type="ECO:0000256" key="6">
    <source>
        <dbReference type="ARBA" id="ARBA00022801"/>
    </source>
</evidence>
<proteinExistence type="inferred from homology"/>
<dbReference type="Gene3D" id="2.10.109.10">
    <property type="entry name" value="Umud Fragment, subunit A"/>
    <property type="match status" value="1"/>
</dbReference>
<dbReference type="InterPro" id="IPR036286">
    <property type="entry name" value="LexA/Signal_pep-like_sf"/>
</dbReference>
<feature type="domain" description="Peptidase S26" evidence="7">
    <location>
        <begin position="16"/>
        <end position="97"/>
    </location>
</feature>